<gene>
    <name evidence="4" type="ORF">Q7X28_12040</name>
</gene>
<dbReference type="PANTHER" id="PTHR30204:SF93">
    <property type="entry name" value="HTH MERR-TYPE DOMAIN-CONTAINING PROTEIN"/>
    <property type="match status" value="1"/>
</dbReference>
<keyword evidence="5" id="KW-1185">Reference proteome</keyword>
<dbReference type="CDD" id="cd00592">
    <property type="entry name" value="HTH_MerR-like"/>
    <property type="match status" value="1"/>
</dbReference>
<accession>A0AA90NBF5</accession>
<dbReference type="InterPro" id="IPR009061">
    <property type="entry name" value="DNA-bd_dom_put_sf"/>
</dbReference>
<dbReference type="Proteomes" id="UP001178281">
    <property type="component" value="Unassembled WGS sequence"/>
</dbReference>
<organism evidence="4 5">
    <name type="scientific">Tsukamurella strandjordii</name>
    <dbReference type="NCBI Taxonomy" id="147577"/>
    <lineage>
        <taxon>Bacteria</taxon>
        <taxon>Bacillati</taxon>
        <taxon>Actinomycetota</taxon>
        <taxon>Actinomycetes</taxon>
        <taxon>Mycobacteriales</taxon>
        <taxon>Tsukamurellaceae</taxon>
        <taxon>Tsukamurella</taxon>
    </lineage>
</organism>
<dbReference type="Gene3D" id="1.10.1660.10">
    <property type="match status" value="1"/>
</dbReference>
<reference evidence="4" key="1">
    <citation type="submission" date="2023-08" db="EMBL/GenBank/DDBJ databases">
        <title>The draft genome of Tsukamurella strandjordii strain 050030.</title>
        <authorList>
            <person name="Zhao F."/>
            <person name="Feng Y."/>
            <person name="Zong Z."/>
        </authorList>
    </citation>
    <scope>NUCLEOTIDE SEQUENCE</scope>
    <source>
        <strain evidence="4">050030</strain>
    </source>
</reference>
<evidence type="ECO:0000256" key="1">
    <source>
        <dbReference type="ARBA" id="ARBA00023125"/>
    </source>
</evidence>
<proteinExistence type="predicted"/>
<feature type="domain" description="HTH merR-type" evidence="3">
    <location>
        <begin position="1"/>
        <end position="71"/>
    </location>
</feature>
<dbReference type="RefSeq" id="WP_220659493.1">
    <property type="nucleotide sequence ID" value="NZ_BAAAII010000006.1"/>
</dbReference>
<comment type="caution">
    <text evidence="4">The sequence shown here is derived from an EMBL/GenBank/DDBJ whole genome shotgun (WGS) entry which is preliminary data.</text>
</comment>
<dbReference type="InterPro" id="IPR047057">
    <property type="entry name" value="MerR_fam"/>
</dbReference>
<dbReference type="AlphaFoldDB" id="A0AA90NBF5"/>
<evidence type="ECO:0000259" key="3">
    <source>
        <dbReference type="PROSITE" id="PS50937"/>
    </source>
</evidence>
<dbReference type="InterPro" id="IPR000551">
    <property type="entry name" value="MerR-type_HTH_dom"/>
</dbReference>
<dbReference type="PANTHER" id="PTHR30204">
    <property type="entry name" value="REDOX-CYCLING DRUG-SENSING TRANSCRIPTIONAL ACTIVATOR SOXR"/>
    <property type="match status" value="1"/>
</dbReference>
<keyword evidence="1" id="KW-0238">DNA-binding</keyword>
<name>A0AA90NBF5_9ACTN</name>
<evidence type="ECO:0000313" key="5">
    <source>
        <dbReference type="Proteomes" id="UP001178281"/>
    </source>
</evidence>
<dbReference type="SMART" id="SM00422">
    <property type="entry name" value="HTH_MERR"/>
    <property type="match status" value="1"/>
</dbReference>
<keyword evidence="2" id="KW-0175">Coiled coil</keyword>
<dbReference type="GO" id="GO:0003677">
    <property type="term" value="F:DNA binding"/>
    <property type="evidence" value="ECO:0007669"/>
    <property type="project" value="UniProtKB-KW"/>
</dbReference>
<sequence length="255" mass="28078">MPWSTKQLADLAGTTVRAVRHYHHVGLLDEPIRQSNGYKQYGVDHLLRLVRIKRLSELGFSLQQIGGMGDAQTLTADAVHALDAELKESIERMQQVRDELATMHRDEMPTDLPAEVAAFAEGMSEADRSLIVVMTRVLGPSGITAYADMLRYSSKLKPPADPTPEFDALTVDSDDATRQALAERMLPHSIDLIENNPAIATATAESPRGAGHFARTVAEAMRDLYNPAQQDVLARLGRLMDAHRAAREDRAADQT</sequence>
<evidence type="ECO:0000256" key="2">
    <source>
        <dbReference type="SAM" id="Coils"/>
    </source>
</evidence>
<evidence type="ECO:0000313" key="4">
    <source>
        <dbReference type="EMBL" id="MDP0398658.1"/>
    </source>
</evidence>
<protein>
    <submittedName>
        <fullName evidence="4">MerR family transcriptional regulator</fullName>
    </submittedName>
</protein>
<dbReference type="Pfam" id="PF13411">
    <property type="entry name" value="MerR_1"/>
    <property type="match status" value="1"/>
</dbReference>
<dbReference type="SUPFAM" id="SSF46955">
    <property type="entry name" value="Putative DNA-binding domain"/>
    <property type="match status" value="1"/>
</dbReference>
<dbReference type="GO" id="GO:0003700">
    <property type="term" value="F:DNA-binding transcription factor activity"/>
    <property type="evidence" value="ECO:0007669"/>
    <property type="project" value="InterPro"/>
</dbReference>
<feature type="coiled-coil region" evidence="2">
    <location>
        <begin position="79"/>
        <end position="106"/>
    </location>
</feature>
<dbReference type="EMBL" id="JAUTIX010000004">
    <property type="protein sequence ID" value="MDP0398658.1"/>
    <property type="molecule type" value="Genomic_DNA"/>
</dbReference>
<dbReference type="PROSITE" id="PS50937">
    <property type="entry name" value="HTH_MERR_2"/>
    <property type="match status" value="1"/>
</dbReference>